<name>A0ABU5H6Z1_9BACT</name>
<evidence type="ECO:0008006" key="4">
    <source>
        <dbReference type="Google" id="ProtNLM"/>
    </source>
</evidence>
<proteinExistence type="predicted"/>
<evidence type="ECO:0000256" key="1">
    <source>
        <dbReference type="SAM" id="Phobius"/>
    </source>
</evidence>
<dbReference type="Proteomes" id="UP001291309">
    <property type="component" value="Unassembled WGS sequence"/>
</dbReference>
<protein>
    <recommendedName>
        <fullName evidence="4">DUF4267 domain-containing protein</fullName>
    </recommendedName>
</protein>
<evidence type="ECO:0000313" key="3">
    <source>
        <dbReference type="Proteomes" id="UP001291309"/>
    </source>
</evidence>
<organism evidence="2 3">
    <name type="scientific">Hyalangium rubrum</name>
    <dbReference type="NCBI Taxonomy" id="3103134"/>
    <lineage>
        <taxon>Bacteria</taxon>
        <taxon>Pseudomonadati</taxon>
        <taxon>Myxococcota</taxon>
        <taxon>Myxococcia</taxon>
        <taxon>Myxococcales</taxon>
        <taxon>Cystobacterineae</taxon>
        <taxon>Archangiaceae</taxon>
        <taxon>Hyalangium</taxon>
    </lineage>
</organism>
<evidence type="ECO:0000313" key="2">
    <source>
        <dbReference type="EMBL" id="MDY7228644.1"/>
    </source>
</evidence>
<keyword evidence="1" id="KW-0472">Membrane</keyword>
<sequence length="116" mass="12411">MTDVQVARGLGVFSVALGLTQLVAPNWLGQKTGTGEHPVLMRMMGARELVSGIGVLTEDKPKASLWARVAGDVIDIGLLGVALAKNLRRDRVVFSLGMVLGVSLLDLVFARRMRNA</sequence>
<keyword evidence="3" id="KW-1185">Reference proteome</keyword>
<keyword evidence="1" id="KW-1133">Transmembrane helix</keyword>
<feature type="transmembrane region" description="Helical" evidence="1">
    <location>
        <begin position="92"/>
        <end position="110"/>
    </location>
</feature>
<comment type="caution">
    <text evidence="2">The sequence shown here is derived from an EMBL/GenBank/DDBJ whole genome shotgun (WGS) entry which is preliminary data.</text>
</comment>
<dbReference type="RefSeq" id="WP_321547365.1">
    <property type="nucleotide sequence ID" value="NZ_JAXIVS010000006.1"/>
</dbReference>
<gene>
    <name evidence="2" type="ORF">SYV04_19635</name>
</gene>
<reference evidence="2 3" key="1">
    <citation type="submission" date="2023-12" db="EMBL/GenBank/DDBJ databases">
        <title>the genome sequence of Hyalangium sp. s54d21.</title>
        <authorList>
            <person name="Zhang X."/>
        </authorList>
    </citation>
    <scope>NUCLEOTIDE SEQUENCE [LARGE SCALE GENOMIC DNA]</scope>
    <source>
        <strain evidence="3">s54d21</strain>
    </source>
</reference>
<accession>A0ABU5H6Z1</accession>
<keyword evidence="1" id="KW-0812">Transmembrane</keyword>
<dbReference type="EMBL" id="JAXIVS010000006">
    <property type="protein sequence ID" value="MDY7228644.1"/>
    <property type="molecule type" value="Genomic_DNA"/>
</dbReference>